<comment type="caution">
    <text evidence="1">The sequence shown here is derived from an EMBL/GenBank/DDBJ whole genome shotgun (WGS) entry which is preliminary data.</text>
</comment>
<dbReference type="Gene3D" id="1.20.1280.50">
    <property type="match status" value="1"/>
</dbReference>
<name>A0AAW0B8V9_9AGAR</name>
<dbReference type="AlphaFoldDB" id="A0AAW0B8V9"/>
<evidence type="ECO:0008006" key="3">
    <source>
        <dbReference type="Google" id="ProtNLM"/>
    </source>
</evidence>
<dbReference type="EMBL" id="JAWWNJ010000037">
    <property type="protein sequence ID" value="KAK7022463.1"/>
    <property type="molecule type" value="Genomic_DNA"/>
</dbReference>
<gene>
    <name evidence="1" type="ORF">R3P38DRAFT_2710444</name>
</gene>
<accession>A0AAW0B8V9</accession>
<sequence>MESIEDIHKRIAELSSAIDVQLDVLKALEKRRSDARRALNSSLDPMARLPVEIASEIFIRCTTDSPSSVFTEEPLKFLHVCQLWREIAVSCPSLWASLQIKQVRPKNPDFNKACWDWFERARALPLSLCLHQGLHHSLRAWLKHFGRQIAHLELHVSDESQLYHVEAQGPFPELQRMEICYSNDLADSELDDSDDDAIFRFISSSVGMLLAAPSLVDCTFESMEYDVDADDLDSRTTHTSLRHLRLGTASAGHYSRNSAKILLGLTLPALETLHLTNLDIIPEDLLSFFVESGSASSLQSLHMVISPFEGAEWSPLSPNLLDSCFRPLTALRTLELFHGLESDYIALLGVIRAKDFLPKLQHLLIHGPFGKPSNWKLVLDTIVARGEGTEWVLRSVQVISTIVWKETDLPLGVLTRLRELVREEGMSIYAGSRTTNFV</sequence>
<evidence type="ECO:0000313" key="1">
    <source>
        <dbReference type="EMBL" id="KAK7022463.1"/>
    </source>
</evidence>
<protein>
    <recommendedName>
        <fullName evidence="3">F-box domain-containing protein</fullName>
    </recommendedName>
</protein>
<dbReference type="SUPFAM" id="SSF52047">
    <property type="entry name" value="RNI-like"/>
    <property type="match status" value="1"/>
</dbReference>
<dbReference type="Proteomes" id="UP001362999">
    <property type="component" value="Unassembled WGS sequence"/>
</dbReference>
<keyword evidence="2" id="KW-1185">Reference proteome</keyword>
<evidence type="ECO:0000313" key="2">
    <source>
        <dbReference type="Proteomes" id="UP001362999"/>
    </source>
</evidence>
<proteinExistence type="predicted"/>
<reference evidence="1 2" key="1">
    <citation type="journal article" date="2024" name="J Genomics">
        <title>Draft genome sequencing and assembly of Favolaschia claudopus CIRM-BRFM 2984 isolated from oak limbs.</title>
        <authorList>
            <person name="Navarro D."/>
            <person name="Drula E."/>
            <person name="Chaduli D."/>
            <person name="Cazenave R."/>
            <person name="Ahrendt S."/>
            <person name="Wang J."/>
            <person name="Lipzen A."/>
            <person name="Daum C."/>
            <person name="Barry K."/>
            <person name="Grigoriev I.V."/>
            <person name="Favel A."/>
            <person name="Rosso M.N."/>
            <person name="Martin F."/>
        </authorList>
    </citation>
    <scope>NUCLEOTIDE SEQUENCE [LARGE SCALE GENOMIC DNA]</scope>
    <source>
        <strain evidence="1 2">CIRM-BRFM 2984</strain>
    </source>
</reference>
<organism evidence="1 2">
    <name type="scientific">Favolaschia claudopus</name>
    <dbReference type="NCBI Taxonomy" id="2862362"/>
    <lineage>
        <taxon>Eukaryota</taxon>
        <taxon>Fungi</taxon>
        <taxon>Dikarya</taxon>
        <taxon>Basidiomycota</taxon>
        <taxon>Agaricomycotina</taxon>
        <taxon>Agaricomycetes</taxon>
        <taxon>Agaricomycetidae</taxon>
        <taxon>Agaricales</taxon>
        <taxon>Marasmiineae</taxon>
        <taxon>Mycenaceae</taxon>
        <taxon>Favolaschia</taxon>
    </lineage>
</organism>